<sequence>MDPNTTPALEPPPGEVSNLHDPYSLRVYMYITASLALTLSTAAVILRIYTKARVTRSVQFEEYILMLCQLGNFAFTGVMIYAVQLGQGTHQWNISIAHVQRLIQLANIIEIIYCPTILGAKTAMVLQTRRFFVVNSRGKVYWLHEVLLWTNVACYLALMLSFICACVPRNKLWEPTIPGKCVSSNGILIASSVLNVISDVAMLLLPLWVVKQLQLPRKIKIMLSAIFGTTVLASISSTCRLIYGVKLTHTEDFTWGIMPVGLWAVAEIASIIIASSFPMLPGFVKYIKDQARSGQGQSSSGKSNYNVSGPGQSQSVVLNSIKGQRFSLNKSRDRNSYHQIHDFANGNHNAGDITKTIHIQTQSDPV</sequence>
<protein>
    <recommendedName>
        <fullName evidence="7">Rhodopsin domain-containing protein</fullName>
    </recommendedName>
</protein>
<dbReference type="Pfam" id="PF20684">
    <property type="entry name" value="Fung_rhodopsin"/>
    <property type="match status" value="1"/>
</dbReference>
<feature type="transmembrane region" description="Helical" evidence="6">
    <location>
        <begin position="62"/>
        <end position="83"/>
    </location>
</feature>
<evidence type="ECO:0000256" key="5">
    <source>
        <dbReference type="ARBA" id="ARBA00038359"/>
    </source>
</evidence>
<evidence type="ECO:0000256" key="1">
    <source>
        <dbReference type="ARBA" id="ARBA00004141"/>
    </source>
</evidence>
<feature type="transmembrane region" description="Helical" evidence="6">
    <location>
        <begin position="103"/>
        <end position="126"/>
    </location>
</feature>
<feature type="transmembrane region" description="Helical" evidence="6">
    <location>
        <begin position="188"/>
        <end position="209"/>
    </location>
</feature>
<proteinExistence type="inferred from homology"/>
<dbReference type="PANTHER" id="PTHR33048">
    <property type="entry name" value="PTH11-LIKE INTEGRAL MEMBRANE PROTEIN (AFU_ORTHOLOGUE AFUA_5G11245)"/>
    <property type="match status" value="1"/>
</dbReference>
<evidence type="ECO:0000259" key="7">
    <source>
        <dbReference type="Pfam" id="PF20684"/>
    </source>
</evidence>
<evidence type="ECO:0000256" key="2">
    <source>
        <dbReference type="ARBA" id="ARBA00022692"/>
    </source>
</evidence>
<dbReference type="GeneID" id="70244132"/>
<evidence type="ECO:0000256" key="6">
    <source>
        <dbReference type="SAM" id="Phobius"/>
    </source>
</evidence>
<keyword evidence="9" id="KW-1185">Reference proteome</keyword>
<dbReference type="GO" id="GO:0016020">
    <property type="term" value="C:membrane"/>
    <property type="evidence" value="ECO:0007669"/>
    <property type="project" value="UniProtKB-SubCell"/>
</dbReference>
<dbReference type="InterPro" id="IPR049326">
    <property type="entry name" value="Rhodopsin_dom_fungi"/>
</dbReference>
<reference evidence="8" key="1">
    <citation type="submission" date="2021-12" db="EMBL/GenBank/DDBJ databases">
        <title>Convergent genome expansion in fungi linked to evolution of root-endophyte symbiosis.</title>
        <authorList>
            <consortium name="DOE Joint Genome Institute"/>
            <person name="Ke Y.-H."/>
            <person name="Bonito G."/>
            <person name="Liao H.-L."/>
            <person name="Looney B."/>
            <person name="Rojas-Flechas A."/>
            <person name="Nash J."/>
            <person name="Hameed K."/>
            <person name="Schadt C."/>
            <person name="Martin F."/>
            <person name="Crous P.W."/>
            <person name="Miettinen O."/>
            <person name="Magnuson J.K."/>
            <person name="Labbe J."/>
            <person name="Jacobson D."/>
            <person name="Doktycz M.J."/>
            <person name="Veneault-Fourrey C."/>
            <person name="Kuo A."/>
            <person name="Mondo S."/>
            <person name="Calhoun S."/>
            <person name="Riley R."/>
            <person name="Ohm R."/>
            <person name="LaButti K."/>
            <person name="Andreopoulos B."/>
            <person name="Pangilinan J."/>
            <person name="Nolan M."/>
            <person name="Tritt A."/>
            <person name="Clum A."/>
            <person name="Lipzen A."/>
            <person name="Daum C."/>
            <person name="Barry K."/>
            <person name="Grigoriev I.V."/>
            <person name="Vilgalys R."/>
        </authorList>
    </citation>
    <scope>NUCLEOTIDE SEQUENCE</scope>
    <source>
        <strain evidence="8">PMI_201</strain>
    </source>
</reference>
<dbReference type="RefSeq" id="XP_046074121.1">
    <property type="nucleotide sequence ID" value="XM_046213845.1"/>
</dbReference>
<feature type="transmembrane region" description="Helical" evidence="6">
    <location>
        <begin position="221"/>
        <end position="243"/>
    </location>
</feature>
<feature type="transmembrane region" description="Helical" evidence="6">
    <location>
        <begin position="263"/>
        <end position="284"/>
    </location>
</feature>
<dbReference type="AlphaFoldDB" id="A0AAD4PXU2"/>
<dbReference type="InterPro" id="IPR052337">
    <property type="entry name" value="SAT4-like"/>
</dbReference>
<keyword evidence="2 6" id="KW-0812">Transmembrane</keyword>
<keyword evidence="3 6" id="KW-1133">Transmembrane helix</keyword>
<evidence type="ECO:0000313" key="9">
    <source>
        <dbReference type="Proteomes" id="UP001201262"/>
    </source>
</evidence>
<evidence type="ECO:0000256" key="4">
    <source>
        <dbReference type="ARBA" id="ARBA00023136"/>
    </source>
</evidence>
<comment type="subcellular location">
    <subcellularLocation>
        <location evidence="1">Membrane</location>
        <topology evidence="1">Multi-pass membrane protein</topology>
    </subcellularLocation>
</comment>
<evidence type="ECO:0000313" key="8">
    <source>
        <dbReference type="EMBL" id="KAH8700415.1"/>
    </source>
</evidence>
<comment type="similarity">
    <text evidence="5">Belongs to the SAT4 family.</text>
</comment>
<keyword evidence="4 6" id="KW-0472">Membrane</keyword>
<evidence type="ECO:0000256" key="3">
    <source>
        <dbReference type="ARBA" id="ARBA00022989"/>
    </source>
</evidence>
<dbReference type="EMBL" id="JAJTJA010000004">
    <property type="protein sequence ID" value="KAH8700415.1"/>
    <property type="molecule type" value="Genomic_DNA"/>
</dbReference>
<feature type="domain" description="Rhodopsin" evidence="7">
    <location>
        <begin position="46"/>
        <end position="281"/>
    </location>
</feature>
<dbReference type="PANTHER" id="PTHR33048:SF47">
    <property type="entry name" value="INTEGRAL MEMBRANE PROTEIN-RELATED"/>
    <property type="match status" value="1"/>
</dbReference>
<name>A0AAD4PXU2_9EURO</name>
<gene>
    <name evidence="8" type="ORF">BGW36DRAFT_357077</name>
</gene>
<dbReference type="Proteomes" id="UP001201262">
    <property type="component" value="Unassembled WGS sequence"/>
</dbReference>
<accession>A0AAD4PXU2</accession>
<feature type="transmembrane region" description="Helical" evidence="6">
    <location>
        <begin position="27"/>
        <end position="50"/>
    </location>
</feature>
<comment type="caution">
    <text evidence="8">The sequence shown here is derived from an EMBL/GenBank/DDBJ whole genome shotgun (WGS) entry which is preliminary data.</text>
</comment>
<feature type="transmembrane region" description="Helical" evidence="6">
    <location>
        <begin position="146"/>
        <end position="168"/>
    </location>
</feature>
<organism evidence="8 9">
    <name type="scientific">Talaromyces proteolyticus</name>
    <dbReference type="NCBI Taxonomy" id="1131652"/>
    <lineage>
        <taxon>Eukaryota</taxon>
        <taxon>Fungi</taxon>
        <taxon>Dikarya</taxon>
        <taxon>Ascomycota</taxon>
        <taxon>Pezizomycotina</taxon>
        <taxon>Eurotiomycetes</taxon>
        <taxon>Eurotiomycetidae</taxon>
        <taxon>Eurotiales</taxon>
        <taxon>Trichocomaceae</taxon>
        <taxon>Talaromyces</taxon>
        <taxon>Talaromyces sect. Bacilispori</taxon>
    </lineage>
</organism>